<dbReference type="InterPro" id="IPR055081">
    <property type="entry name" value="NLP1-9_GAF"/>
</dbReference>
<dbReference type="PANTHER" id="PTHR32002">
    <property type="entry name" value="PROTEIN NLP8"/>
    <property type="match status" value="1"/>
</dbReference>
<dbReference type="AlphaFoldDB" id="A0A699HRK7"/>
<name>A0A699HRK7_TANCI</name>
<dbReference type="PANTHER" id="PTHR32002:SF49">
    <property type="entry name" value="BILE ACID:SODIUM SYMPORTER_ARSENICAL RESISTANCE PROTEIN ACR3-RELATED"/>
    <property type="match status" value="1"/>
</dbReference>
<protein>
    <recommendedName>
        <fullName evidence="1">NLP1-9 GAF domain-containing protein</fullName>
    </recommendedName>
</protein>
<gene>
    <name evidence="2" type="ORF">Tci_405874</name>
</gene>
<organism evidence="2">
    <name type="scientific">Tanacetum cinerariifolium</name>
    <name type="common">Dalmatian daisy</name>
    <name type="synonym">Chrysanthemum cinerariifolium</name>
    <dbReference type="NCBI Taxonomy" id="118510"/>
    <lineage>
        <taxon>Eukaryota</taxon>
        <taxon>Viridiplantae</taxon>
        <taxon>Streptophyta</taxon>
        <taxon>Embryophyta</taxon>
        <taxon>Tracheophyta</taxon>
        <taxon>Spermatophyta</taxon>
        <taxon>Magnoliopsida</taxon>
        <taxon>eudicotyledons</taxon>
        <taxon>Gunneridae</taxon>
        <taxon>Pentapetalae</taxon>
        <taxon>asterids</taxon>
        <taxon>campanulids</taxon>
        <taxon>Asterales</taxon>
        <taxon>Asteraceae</taxon>
        <taxon>Asteroideae</taxon>
        <taxon>Anthemideae</taxon>
        <taxon>Anthemidinae</taxon>
        <taxon>Tanacetum</taxon>
    </lineage>
</organism>
<dbReference type="EMBL" id="BKCJ010170364">
    <property type="protein sequence ID" value="GEY33900.1"/>
    <property type="molecule type" value="Genomic_DNA"/>
</dbReference>
<reference evidence="2" key="1">
    <citation type="journal article" date="2019" name="Sci. Rep.">
        <title>Draft genome of Tanacetum cinerariifolium, the natural source of mosquito coil.</title>
        <authorList>
            <person name="Yamashiro T."/>
            <person name="Shiraishi A."/>
            <person name="Satake H."/>
            <person name="Nakayama K."/>
        </authorList>
    </citation>
    <scope>NUCLEOTIDE SEQUENCE</scope>
</reference>
<dbReference type="GO" id="GO:0003700">
    <property type="term" value="F:DNA-binding transcription factor activity"/>
    <property type="evidence" value="ECO:0007669"/>
    <property type="project" value="InterPro"/>
</dbReference>
<accession>A0A699HRK7</accession>
<evidence type="ECO:0000259" key="1">
    <source>
        <dbReference type="Pfam" id="PF22922"/>
    </source>
</evidence>
<evidence type="ECO:0000313" key="2">
    <source>
        <dbReference type="EMBL" id="GEY33900.1"/>
    </source>
</evidence>
<feature type="domain" description="NLP1-9 GAF" evidence="1">
    <location>
        <begin position="9"/>
        <end position="126"/>
    </location>
</feature>
<proteinExistence type="predicted"/>
<dbReference type="InterPro" id="IPR045012">
    <property type="entry name" value="NLP"/>
</dbReference>
<comment type="caution">
    <text evidence="2">The sequence shown here is derived from an EMBL/GenBank/DDBJ whole genome shotgun (WGS) entry which is preliminary data.</text>
</comment>
<sequence length="126" mass="14386">MKQTIPSLRCARDEIEDALEIVCESHNLTLARVWIPYKIDNHDHESSLGDTKTEQLFGVKLAGYLFSSIRQYLDMFPLRIGNGLAGKTLQTYKTYFCKDVSELNDNRLLPLFLPSNSCLTICLRSI</sequence>
<dbReference type="Pfam" id="PF22922">
    <property type="entry name" value="GAF_NLP"/>
    <property type="match status" value="1"/>
</dbReference>